<evidence type="ECO:0000313" key="1">
    <source>
        <dbReference type="EMBL" id="CAI9709482.1"/>
    </source>
</evidence>
<organism evidence="1 2">
    <name type="scientific">Rangifer tarandus platyrhynchus</name>
    <name type="common">Svalbard reindeer</name>
    <dbReference type="NCBI Taxonomy" id="3082113"/>
    <lineage>
        <taxon>Eukaryota</taxon>
        <taxon>Metazoa</taxon>
        <taxon>Chordata</taxon>
        <taxon>Craniata</taxon>
        <taxon>Vertebrata</taxon>
        <taxon>Euteleostomi</taxon>
        <taxon>Mammalia</taxon>
        <taxon>Eutheria</taxon>
        <taxon>Laurasiatheria</taxon>
        <taxon>Artiodactyla</taxon>
        <taxon>Ruminantia</taxon>
        <taxon>Pecora</taxon>
        <taxon>Cervidae</taxon>
        <taxon>Odocoileinae</taxon>
        <taxon>Rangifer</taxon>
    </lineage>
</organism>
<name>A0ACB0F9R8_RANTA</name>
<protein>
    <submittedName>
        <fullName evidence="1">Uncharacterized protein</fullName>
    </submittedName>
</protein>
<gene>
    <name evidence="1" type="ORF">MRATA1EN3_LOCUS20695</name>
</gene>
<sequence length="151" mass="15821">MPCAPPALTPPRSSAPAGEKGTQRGGCMRQESDPGEAEGGGGERAWLGSLRAVKRRPAIVRRRPGCATGFAAGLAPGAEVGRGQRRGLGWGWGQVPAFPARTEPRDAGPQGPRRRGGVSGFGLSEEHHRRSTGASAFDPHERTLALKTRNP</sequence>
<evidence type="ECO:0000313" key="2">
    <source>
        <dbReference type="Proteomes" id="UP001162501"/>
    </source>
</evidence>
<proteinExistence type="predicted"/>
<reference evidence="1" key="1">
    <citation type="submission" date="2023-05" db="EMBL/GenBank/DDBJ databases">
        <authorList>
            <consortium name="ELIXIR-Norway"/>
        </authorList>
    </citation>
    <scope>NUCLEOTIDE SEQUENCE</scope>
</reference>
<accession>A0ACB0F9R8</accession>
<dbReference type="Proteomes" id="UP001162501">
    <property type="component" value="Chromosome 4"/>
</dbReference>
<dbReference type="EMBL" id="OX596088">
    <property type="protein sequence ID" value="CAI9709482.1"/>
    <property type="molecule type" value="Genomic_DNA"/>
</dbReference>